<keyword evidence="5 7" id="KW-1133">Transmembrane helix</keyword>
<evidence type="ECO:0000256" key="2">
    <source>
        <dbReference type="ARBA" id="ARBA00009596"/>
    </source>
</evidence>
<feature type="transmembrane region" description="Helical" evidence="7">
    <location>
        <begin position="133"/>
        <end position="155"/>
    </location>
</feature>
<accession>A0A5K1B061</accession>
<name>A0A5K1B061_9MAGN</name>
<dbReference type="PANTHER" id="PTHR33510">
    <property type="entry name" value="PROTEIN TIC 20-II, CHLOROPLASTIC"/>
    <property type="match status" value="1"/>
</dbReference>
<feature type="transmembrane region" description="Helical" evidence="7">
    <location>
        <begin position="161"/>
        <end position="186"/>
    </location>
</feature>
<feature type="transmembrane region" description="Helical" evidence="7">
    <location>
        <begin position="102"/>
        <end position="121"/>
    </location>
</feature>
<keyword evidence="3 7" id="KW-0812">Transmembrane</keyword>
<dbReference type="OrthoDB" id="414558at2759"/>
<dbReference type="InterPro" id="IPR005691">
    <property type="entry name" value="Tic20"/>
</dbReference>
<dbReference type="GO" id="GO:0009706">
    <property type="term" value="C:chloroplast inner membrane"/>
    <property type="evidence" value="ECO:0007669"/>
    <property type="project" value="UniProtKB-SubCell"/>
</dbReference>
<proteinExistence type="inferred from homology"/>
<dbReference type="Gramene" id="NC2G0038060.1">
    <property type="protein sequence ID" value="NC2G0038060.1:cds"/>
    <property type="gene ID" value="NC2G0038060"/>
</dbReference>
<organism evidence="8">
    <name type="scientific">Nymphaea colorata</name>
    <name type="common">pocket water lily</name>
    <dbReference type="NCBI Taxonomy" id="210225"/>
    <lineage>
        <taxon>Eukaryota</taxon>
        <taxon>Viridiplantae</taxon>
        <taxon>Streptophyta</taxon>
        <taxon>Embryophyta</taxon>
        <taxon>Tracheophyta</taxon>
        <taxon>Spermatophyta</taxon>
        <taxon>Magnoliopsida</taxon>
        <taxon>Nymphaeales</taxon>
        <taxon>Nymphaeaceae</taxon>
        <taxon>Nymphaea</taxon>
    </lineage>
</organism>
<comment type="subcellular location">
    <subcellularLocation>
        <location evidence="1">Plastid</location>
        <location evidence="1">Chloroplast inner membrane</location>
        <topology evidence="1">Multi-pass membrane protein</topology>
    </subcellularLocation>
    <subcellularLocation>
        <location evidence="7">Plastid</location>
        <location evidence="7">Chloroplast membrane</location>
        <topology evidence="7">Multi-pass membrane protein</topology>
    </subcellularLocation>
</comment>
<evidence type="ECO:0000256" key="7">
    <source>
        <dbReference type="RuleBase" id="RU367003"/>
    </source>
</evidence>
<dbReference type="EMBL" id="LR721780">
    <property type="protein sequence ID" value="VVW07029.1"/>
    <property type="molecule type" value="Genomic_DNA"/>
</dbReference>
<evidence type="ECO:0000313" key="8">
    <source>
        <dbReference type="EMBL" id="VVW07029.1"/>
    </source>
</evidence>
<sequence length="207" mass="23126">MASVPLLRLSVVPRSPKNLTAKPFFLRRPPFSLQSLPRLTPRTKPTVVTSASYSPTPATDRLIAAAAYCLPFFNGLQYGRYAFVQYPVLERVFEPLLPVVSAYRSVPFASFVAFFALYLLVVRNPNFSRFIRFNAMQAVVMDVLLVLPLLVQRVFTPGRGIGFKILIVGYNCMFALLVGCFLYCLASCVVGRTPYLPFVAEAADRQL</sequence>
<evidence type="ECO:0000256" key="5">
    <source>
        <dbReference type="ARBA" id="ARBA00022989"/>
    </source>
</evidence>
<reference evidence="8" key="1">
    <citation type="submission" date="2019-09" db="EMBL/GenBank/DDBJ databases">
        <authorList>
            <person name="Zhang L."/>
        </authorList>
    </citation>
    <scope>NUCLEOTIDE SEQUENCE</scope>
</reference>
<keyword evidence="7" id="KW-0934">Plastid</keyword>
<keyword evidence="4" id="KW-1001">Plastid inner membrane</keyword>
<comment type="function">
    <text evidence="7">Involved in protein precursor import into chloroplasts.</text>
</comment>
<dbReference type="Pfam" id="PF16166">
    <property type="entry name" value="TIC20"/>
    <property type="match status" value="1"/>
</dbReference>
<dbReference type="OMA" id="KLMVWGH"/>
<comment type="caution">
    <text evidence="7">Lacks conserved residue(s) required for the propagation of feature annotation.</text>
</comment>
<dbReference type="PANTHER" id="PTHR33510:SF5">
    <property type="entry name" value="PROTEIN TIC 20-II, CHLOROPLASTIC"/>
    <property type="match status" value="1"/>
</dbReference>
<evidence type="ECO:0000256" key="3">
    <source>
        <dbReference type="ARBA" id="ARBA00022692"/>
    </source>
</evidence>
<evidence type="ECO:0000256" key="1">
    <source>
        <dbReference type="ARBA" id="ARBA00004478"/>
    </source>
</evidence>
<protein>
    <recommendedName>
        <fullName evidence="7">Protein TIC 20</fullName>
    </recommendedName>
</protein>
<keyword evidence="6 7" id="KW-0472">Membrane</keyword>
<comment type="similarity">
    <text evidence="2 7">Belongs to the Tic20 family.</text>
</comment>
<dbReference type="AlphaFoldDB" id="A0A5K1B061"/>
<evidence type="ECO:0000256" key="4">
    <source>
        <dbReference type="ARBA" id="ARBA00022780"/>
    </source>
</evidence>
<keyword evidence="7" id="KW-0150">Chloroplast</keyword>
<gene>
    <name evidence="8" type="ORF">NYM_LOCUS12788</name>
</gene>
<evidence type="ECO:0000256" key="6">
    <source>
        <dbReference type="ARBA" id="ARBA00023136"/>
    </source>
</evidence>